<sequence>MNVRLPITLLLILTSSTALADACDVVTRGQSAQVPTVEQHTCYRYEGMPPEAIDWSCSNENKEMMPTTKNKVAACASNHVASCKATPTQEALANPHSTSKAPDHEGALLPKNARVVTYYYAANDLVQAKIDCEKAGGEWASQPVK</sequence>
<dbReference type="PATRIC" id="fig|294.125.peg.5433"/>
<gene>
    <name evidence="2" type="ORF">PFLU3_52840</name>
</gene>
<evidence type="ECO:0008006" key="4">
    <source>
        <dbReference type="Google" id="ProtNLM"/>
    </source>
</evidence>
<dbReference type="AlphaFoldDB" id="A0A0D0RBR2"/>
<evidence type="ECO:0000256" key="1">
    <source>
        <dbReference type="SAM" id="SignalP"/>
    </source>
</evidence>
<dbReference type="EMBL" id="JXCQ01000094">
    <property type="protein sequence ID" value="KIR16887.1"/>
    <property type="molecule type" value="Genomic_DNA"/>
</dbReference>
<evidence type="ECO:0000313" key="3">
    <source>
        <dbReference type="Proteomes" id="UP000032210"/>
    </source>
</evidence>
<organism evidence="2 3">
    <name type="scientific">Pseudomonas fluorescens</name>
    <dbReference type="NCBI Taxonomy" id="294"/>
    <lineage>
        <taxon>Bacteria</taxon>
        <taxon>Pseudomonadati</taxon>
        <taxon>Pseudomonadota</taxon>
        <taxon>Gammaproteobacteria</taxon>
        <taxon>Pseudomonadales</taxon>
        <taxon>Pseudomonadaceae</taxon>
        <taxon>Pseudomonas</taxon>
    </lineage>
</organism>
<feature type="chain" id="PRO_5002236735" description="Lipoprotein" evidence="1">
    <location>
        <begin position="21"/>
        <end position="145"/>
    </location>
</feature>
<proteinExistence type="predicted"/>
<feature type="signal peptide" evidence="1">
    <location>
        <begin position="1"/>
        <end position="20"/>
    </location>
</feature>
<name>A0A0D0RBR2_PSEFL</name>
<protein>
    <recommendedName>
        <fullName evidence="4">Lipoprotein</fullName>
    </recommendedName>
</protein>
<evidence type="ECO:0000313" key="2">
    <source>
        <dbReference type="EMBL" id="KIR16887.1"/>
    </source>
</evidence>
<reference evidence="2 3" key="1">
    <citation type="submission" date="2015-01" db="EMBL/GenBank/DDBJ databases">
        <title>Genome sequence of the beneficial rhizobacterium Pseudomonas fluorescens 2-79.</title>
        <authorList>
            <person name="Thuermer A."/>
            <person name="Daniel R."/>
        </authorList>
    </citation>
    <scope>NUCLEOTIDE SEQUENCE [LARGE SCALE GENOMIC DNA]</scope>
    <source>
        <strain evidence="2 3">2-79</strain>
    </source>
</reference>
<keyword evidence="1" id="KW-0732">Signal</keyword>
<comment type="caution">
    <text evidence="2">The sequence shown here is derived from an EMBL/GenBank/DDBJ whole genome shotgun (WGS) entry which is preliminary data.</text>
</comment>
<accession>A0A0D0RBR2</accession>
<dbReference type="Proteomes" id="UP000032210">
    <property type="component" value="Unassembled WGS sequence"/>
</dbReference>
<dbReference type="RefSeq" id="WP_043051442.1">
    <property type="nucleotide sequence ID" value="NZ_JXCQ01000094.1"/>
</dbReference>